<dbReference type="EMBL" id="CP111023">
    <property type="protein sequence ID" value="WAR22046.1"/>
    <property type="molecule type" value="Genomic_DNA"/>
</dbReference>
<accession>A0ABY7FS63</accession>
<keyword evidence="2 8" id="KW-0812">Transmembrane</keyword>
<dbReference type="PANTHER" id="PTHR24243:SF233">
    <property type="entry name" value="THYROTROPIN-RELEASING HORMONE RECEPTOR"/>
    <property type="match status" value="1"/>
</dbReference>
<evidence type="ECO:0000256" key="5">
    <source>
        <dbReference type="ARBA" id="ARBA00023136"/>
    </source>
</evidence>
<evidence type="ECO:0000256" key="4">
    <source>
        <dbReference type="ARBA" id="ARBA00023040"/>
    </source>
</evidence>
<evidence type="ECO:0000256" key="2">
    <source>
        <dbReference type="ARBA" id="ARBA00022692"/>
    </source>
</evidence>
<feature type="transmembrane region" description="Helical" evidence="10">
    <location>
        <begin position="184"/>
        <end position="204"/>
    </location>
</feature>
<dbReference type="SMART" id="SM01381">
    <property type="entry name" value="7TM_GPCR_Srsx"/>
    <property type="match status" value="1"/>
</dbReference>
<reference evidence="12" key="1">
    <citation type="submission" date="2022-11" db="EMBL/GenBank/DDBJ databases">
        <title>Centuries of genome instability and evolution in soft-shell clam transmissible cancer (bioRxiv).</title>
        <authorList>
            <person name="Hart S.F.M."/>
            <person name="Yonemitsu M.A."/>
            <person name="Giersch R.M."/>
            <person name="Beal B.F."/>
            <person name="Arriagada G."/>
            <person name="Davis B.W."/>
            <person name="Ostrander E.A."/>
            <person name="Goff S.P."/>
            <person name="Metzger M.J."/>
        </authorList>
    </citation>
    <scope>NUCLEOTIDE SEQUENCE</scope>
    <source>
        <strain evidence="12">MELC-2E11</strain>
        <tissue evidence="12">Siphon/mantle</tissue>
    </source>
</reference>
<evidence type="ECO:0000256" key="3">
    <source>
        <dbReference type="ARBA" id="ARBA00022989"/>
    </source>
</evidence>
<feature type="transmembrane region" description="Helical" evidence="10">
    <location>
        <begin position="274"/>
        <end position="301"/>
    </location>
</feature>
<keyword evidence="6 8" id="KW-0675">Receptor</keyword>
<dbReference type="PRINTS" id="PR00237">
    <property type="entry name" value="GPCRRHODOPSN"/>
</dbReference>
<dbReference type="InterPro" id="IPR000276">
    <property type="entry name" value="GPCR_Rhodpsn"/>
</dbReference>
<dbReference type="PROSITE" id="PS00237">
    <property type="entry name" value="G_PROTEIN_RECEP_F1_1"/>
    <property type="match status" value="1"/>
</dbReference>
<dbReference type="Proteomes" id="UP001164746">
    <property type="component" value="Chromosome 12"/>
</dbReference>
<sequence>MEGISSGVAITWRNQSTGGDSEHLFHNTTGNGSEPLYQYSTGNDSEHLYQSSDQPYIPMYLNVLVAVLNAIIFIIGVTGNILVITVILKLREMRTPTNVFLLNLSVADVLFLVVCQPAALLEFFGKDRWFLGEAMCKLVPLLENGTLHVSILTMLAVTFERYFALCHPLKQHMVCTISKTVKCLLLIWAVAVFLTVPFPVMTVLEDATFYDGTPTKVCRTKINSSWKYVAFFAIPLIILVSIYIKIIHQLMSDTLNKLTQNKRSALQTIARRQVVYMLILIMVLFFVTLFPIRVLTLWLIFSPAENVYTIGLEAFLNLISWSRILMYVNSAGNPIIYCLTSTKFKMAFKRLLKRNDGYLYVSYNTMTARFNVHRAYKGDPERARTITRKPIDISSSKSTTSGSKPAGDDQHQDVDKLNGSTRHSFD</sequence>
<feature type="transmembrane region" description="Helical" evidence="10">
    <location>
        <begin position="59"/>
        <end position="88"/>
    </location>
</feature>
<evidence type="ECO:0000256" key="9">
    <source>
        <dbReference type="SAM" id="MobiDB-lite"/>
    </source>
</evidence>
<dbReference type="SUPFAM" id="SSF81321">
    <property type="entry name" value="Family A G protein-coupled receptor-like"/>
    <property type="match status" value="1"/>
</dbReference>
<dbReference type="PANTHER" id="PTHR24243">
    <property type="entry name" value="G-PROTEIN COUPLED RECEPTOR"/>
    <property type="match status" value="1"/>
</dbReference>
<organism evidence="12 13">
    <name type="scientific">Mya arenaria</name>
    <name type="common">Soft-shell clam</name>
    <dbReference type="NCBI Taxonomy" id="6604"/>
    <lineage>
        <taxon>Eukaryota</taxon>
        <taxon>Metazoa</taxon>
        <taxon>Spiralia</taxon>
        <taxon>Lophotrochozoa</taxon>
        <taxon>Mollusca</taxon>
        <taxon>Bivalvia</taxon>
        <taxon>Autobranchia</taxon>
        <taxon>Heteroconchia</taxon>
        <taxon>Euheterodonta</taxon>
        <taxon>Imparidentia</taxon>
        <taxon>Neoheterodontei</taxon>
        <taxon>Myida</taxon>
        <taxon>Myoidea</taxon>
        <taxon>Myidae</taxon>
        <taxon>Mya</taxon>
    </lineage>
</organism>
<keyword evidence="4 8" id="KW-0297">G-protein coupled receptor</keyword>
<evidence type="ECO:0000256" key="10">
    <source>
        <dbReference type="SAM" id="Phobius"/>
    </source>
</evidence>
<feature type="transmembrane region" description="Helical" evidence="10">
    <location>
        <begin position="321"/>
        <end position="340"/>
    </location>
</feature>
<evidence type="ECO:0000313" key="13">
    <source>
        <dbReference type="Proteomes" id="UP001164746"/>
    </source>
</evidence>
<proteinExistence type="inferred from homology"/>
<evidence type="ECO:0000259" key="11">
    <source>
        <dbReference type="PROSITE" id="PS50262"/>
    </source>
</evidence>
<dbReference type="Gene3D" id="1.20.1070.10">
    <property type="entry name" value="Rhodopsin 7-helix transmembrane proteins"/>
    <property type="match status" value="1"/>
</dbReference>
<feature type="region of interest" description="Disordered" evidence="9">
    <location>
        <begin position="386"/>
        <end position="426"/>
    </location>
</feature>
<feature type="compositionally biased region" description="Basic and acidic residues" evidence="9">
    <location>
        <begin position="406"/>
        <end position="416"/>
    </location>
</feature>
<name>A0ABY7FS63_MYAAR</name>
<evidence type="ECO:0000256" key="8">
    <source>
        <dbReference type="RuleBase" id="RU000688"/>
    </source>
</evidence>
<protein>
    <submittedName>
        <fullName evidence="12">OX2R-like protein</fullName>
    </submittedName>
</protein>
<evidence type="ECO:0000256" key="1">
    <source>
        <dbReference type="ARBA" id="ARBA00004141"/>
    </source>
</evidence>
<evidence type="ECO:0000256" key="6">
    <source>
        <dbReference type="ARBA" id="ARBA00023170"/>
    </source>
</evidence>
<keyword evidence="7 8" id="KW-0807">Transducer</keyword>
<keyword evidence="5 10" id="KW-0472">Membrane</keyword>
<feature type="domain" description="G-protein coupled receptors family 1 profile" evidence="11">
    <location>
        <begin position="79"/>
        <end position="337"/>
    </location>
</feature>
<keyword evidence="3 10" id="KW-1133">Transmembrane helix</keyword>
<dbReference type="InterPro" id="IPR017452">
    <property type="entry name" value="GPCR_Rhodpsn_7TM"/>
</dbReference>
<feature type="transmembrane region" description="Helical" evidence="10">
    <location>
        <begin position="100"/>
        <end position="125"/>
    </location>
</feature>
<comment type="subcellular location">
    <subcellularLocation>
        <location evidence="1">Membrane</location>
        <topology evidence="1">Multi-pass membrane protein</topology>
    </subcellularLocation>
</comment>
<feature type="compositionally biased region" description="Low complexity" evidence="9">
    <location>
        <begin position="394"/>
        <end position="404"/>
    </location>
</feature>
<evidence type="ECO:0000256" key="7">
    <source>
        <dbReference type="ARBA" id="ARBA00023224"/>
    </source>
</evidence>
<keyword evidence="13" id="KW-1185">Reference proteome</keyword>
<comment type="similarity">
    <text evidence="8">Belongs to the G-protein coupled receptor 1 family.</text>
</comment>
<gene>
    <name evidence="12" type="ORF">MAR_016020</name>
</gene>
<feature type="transmembrane region" description="Helical" evidence="10">
    <location>
        <begin position="224"/>
        <end position="244"/>
    </location>
</feature>
<evidence type="ECO:0000313" key="12">
    <source>
        <dbReference type="EMBL" id="WAR22046.1"/>
    </source>
</evidence>
<dbReference type="Pfam" id="PF00001">
    <property type="entry name" value="7tm_1"/>
    <property type="match status" value="1"/>
</dbReference>
<dbReference type="PROSITE" id="PS50262">
    <property type="entry name" value="G_PROTEIN_RECEP_F1_2"/>
    <property type="match status" value="1"/>
</dbReference>
<feature type="transmembrane region" description="Helical" evidence="10">
    <location>
        <begin position="145"/>
        <end position="163"/>
    </location>
</feature>